<gene>
    <name evidence="1" type="ORF">FWK35_00018207</name>
</gene>
<proteinExistence type="predicted"/>
<comment type="caution">
    <text evidence="1">The sequence shown here is derived from an EMBL/GenBank/DDBJ whole genome shotgun (WGS) entry which is preliminary data.</text>
</comment>
<evidence type="ECO:0000313" key="2">
    <source>
        <dbReference type="Proteomes" id="UP000478052"/>
    </source>
</evidence>
<reference evidence="1 2" key="1">
    <citation type="submission" date="2019-08" db="EMBL/GenBank/DDBJ databases">
        <title>Whole genome of Aphis craccivora.</title>
        <authorList>
            <person name="Voronova N.V."/>
            <person name="Shulinski R.S."/>
            <person name="Bandarenka Y.V."/>
            <person name="Zhorov D.G."/>
            <person name="Warner D."/>
        </authorList>
    </citation>
    <scope>NUCLEOTIDE SEQUENCE [LARGE SCALE GENOMIC DNA]</scope>
    <source>
        <strain evidence="1">180601</strain>
        <tissue evidence="1">Whole Body</tissue>
    </source>
</reference>
<keyword evidence="1" id="KW-0808">Transferase</keyword>
<dbReference type="Proteomes" id="UP000478052">
    <property type="component" value="Unassembled WGS sequence"/>
</dbReference>
<keyword evidence="1" id="KW-0548">Nucleotidyltransferase</keyword>
<dbReference type="GO" id="GO:0003964">
    <property type="term" value="F:RNA-directed DNA polymerase activity"/>
    <property type="evidence" value="ECO:0007669"/>
    <property type="project" value="UniProtKB-KW"/>
</dbReference>
<keyword evidence="1" id="KW-0695">RNA-directed DNA polymerase</keyword>
<dbReference type="OrthoDB" id="6781417at2759"/>
<organism evidence="1 2">
    <name type="scientific">Aphis craccivora</name>
    <name type="common">Cowpea aphid</name>
    <dbReference type="NCBI Taxonomy" id="307492"/>
    <lineage>
        <taxon>Eukaryota</taxon>
        <taxon>Metazoa</taxon>
        <taxon>Ecdysozoa</taxon>
        <taxon>Arthropoda</taxon>
        <taxon>Hexapoda</taxon>
        <taxon>Insecta</taxon>
        <taxon>Pterygota</taxon>
        <taxon>Neoptera</taxon>
        <taxon>Paraneoptera</taxon>
        <taxon>Hemiptera</taxon>
        <taxon>Sternorrhyncha</taxon>
        <taxon>Aphidomorpha</taxon>
        <taxon>Aphidoidea</taxon>
        <taxon>Aphididae</taxon>
        <taxon>Aphidini</taxon>
        <taxon>Aphis</taxon>
        <taxon>Aphis</taxon>
    </lineage>
</organism>
<sequence>MGRYSELSSSDHFPIKITLYYTTPYEIHTRNSKWSLSNADWNIFQTEFEKSLINSSFPNENTVDENIEHFSKLIYDAASNTFEKHSYSGKRPPVPRWNKNIKHAIRNKKTSFNKFKCIKQIQDFIDFKKNKAQVRFLIKNGKKIMDTFHLNTKFKRISYKVKIIKGIPSIQIKTILADNAIHTNPHSIAQSIGQHFYSNSSNANLDPDFLRHKKGTETNNYPFIYKNKSLGDILNEPITICELNSGLLGKKSNSCGSDKIPFIFLQNLPPSVNLLLLKLKTIKK</sequence>
<dbReference type="EMBL" id="VUJU01005900">
    <property type="protein sequence ID" value="KAF0749980.1"/>
    <property type="molecule type" value="Genomic_DNA"/>
</dbReference>
<protein>
    <submittedName>
        <fullName evidence="1">Putative RNA-directed DNA polymerase</fullName>
    </submittedName>
</protein>
<evidence type="ECO:0000313" key="1">
    <source>
        <dbReference type="EMBL" id="KAF0749980.1"/>
    </source>
</evidence>
<keyword evidence="2" id="KW-1185">Reference proteome</keyword>
<accession>A0A6G0Y6K9</accession>
<dbReference type="AlphaFoldDB" id="A0A6G0Y6K9"/>
<name>A0A6G0Y6K9_APHCR</name>